<dbReference type="Pfam" id="PF13302">
    <property type="entry name" value="Acetyltransf_3"/>
    <property type="match status" value="1"/>
</dbReference>
<dbReference type="SUPFAM" id="SSF55729">
    <property type="entry name" value="Acyl-CoA N-acyltransferases (Nat)"/>
    <property type="match status" value="1"/>
</dbReference>
<reference evidence="2" key="1">
    <citation type="submission" date="2016-07" db="EMBL/GenBank/DDBJ databases">
        <authorList>
            <person name="Florea S."/>
            <person name="Webb J.S."/>
            <person name="Jaromczyk J."/>
            <person name="Schardl C.L."/>
        </authorList>
    </citation>
    <scope>NUCLEOTIDE SEQUENCE [LARGE SCALE GENOMIC DNA]</scope>
    <source>
        <strain evidence="2">IPBSL-7</strain>
    </source>
</reference>
<comment type="caution">
    <text evidence="1">The sequence shown here is derived from an EMBL/GenBank/DDBJ whole genome shotgun (WGS) entry which is preliminary data.</text>
</comment>
<dbReference type="GO" id="GO:0016747">
    <property type="term" value="F:acyltransferase activity, transferring groups other than amino-acyl groups"/>
    <property type="evidence" value="ECO:0007669"/>
    <property type="project" value="InterPro"/>
</dbReference>
<evidence type="ECO:0000313" key="1">
    <source>
        <dbReference type="EMBL" id="OCL36848.1"/>
    </source>
</evidence>
<name>A0A1C0AR29_9ACTN</name>
<protein>
    <submittedName>
        <fullName evidence="1">Uncharacterized protein</fullName>
    </submittedName>
</protein>
<accession>A0A1C0AR29</accession>
<dbReference type="AlphaFoldDB" id="A0A1C0AR29"/>
<dbReference type="PANTHER" id="PTHR43610">
    <property type="entry name" value="BLL6696 PROTEIN"/>
    <property type="match status" value="1"/>
</dbReference>
<proteinExistence type="predicted"/>
<dbReference type="RefSeq" id="WP_068750016.1">
    <property type="nucleotide sequence ID" value="NZ_LR214441.1"/>
</dbReference>
<evidence type="ECO:0000313" key="2">
    <source>
        <dbReference type="Proteomes" id="UP000093501"/>
    </source>
</evidence>
<sequence length="195" mass="21509">MTFLAPVTLTGRLVSLEPLAVHHADGLEEAVQDGAIDRLWYTSAPPPDRMADDIAGKLAQAARGAMLPFAIRRLADGRLIGVTTFCNPLPAVPATEIGYTWQAASAHRTGTNTEAKALMLAHAFDHWGCRRVAFRATWFNHQSRRAIERLGAVYEGRIRQDRVLRTGEVADTAQYSITDGDWPAVRRHLEALLAR</sequence>
<dbReference type="Proteomes" id="UP000093501">
    <property type="component" value="Unassembled WGS sequence"/>
</dbReference>
<dbReference type="InterPro" id="IPR016181">
    <property type="entry name" value="Acyl_CoA_acyltransferase"/>
</dbReference>
<dbReference type="EMBL" id="MBQD01000005">
    <property type="protein sequence ID" value="OCL36848.1"/>
    <property type="molecule type" value="Genomic_DNA"/>
</dbReference>
<dbReference type="InterPro" id="IPR000182">
    <property type="entry name" value="GNAT_dom"/>
</dbReference>
<keyword evidence="2" id="KW-1185">Reference proteome</keyword>
<dbReference type="PANTHER" id="PTHR43610:SF1">
    <property type="entry name" value="N-ACETYLTRANSFERASE DOMAIN-CONTAINING PROTEIN"/>
    <property type="match status" value="1"/>
</dbReference>
<gene>
    <name evidence="1" type="ORF">BCR15_12980</name>
</gene>
<dbReference type="Gene3D" id="3.40.630.30">
    <property type="match status" value="1"/>
</dbReference>
<organism evidence="1 2">
    <name type="scientific">Tessaracoccus lapidicaptus</name>
    <dbReference type="NCBI Taxonomy" id="1427523"/>
    <lineage>
        <taxon>Bacteria</taxon>
        <taxon>Bacillati</taxon>
        <taxon>Actinomycetota</taxon>
        <taxon>Actinomycetes</taxon>
        <taxon>Propionibacteriales</taxon>
        <taxon>Propionibacteriaceae</taxon>
        <taxon>Tessaracoccus</taxon>
    </lineage>
</organism>